<accession>A0A835CL62</accession>
<keyword evidence="7 11" id="KW-0547">Nucleotide-binding</keyword>
<name>A0A835CL62_APHGI</name>
<dbReference type="OrthoDB" id="7939818at2759"/>
<evidence type="ECO:0000256" key="10">
    <source>
        <dbReference type="ARBA" id="ARBA00032122"/>
    </source>
</evidence>
<evidence type="ECO:0000256" key="2">
    <source>
        <dbReference type="ARBA" id="ARBA00008100"/>
    </source>
</evidence>
<dbReference type="Gene3D" id="1.10.8.960">
    <property type="match status" value="1"/>
</dbReference>
<evidence type="ECO:0000256" key="3">
    <source>
        <dbReference type="ARBA" id="ARBA00012220"/>
    </source>
</evidence>
<keyword evidence="5 11" id="KW-0436">Ligase</keyword>
<protein>
    <recommendedName>
        <fullName evidence="4 11">Glutamate--cysteine ligase</fullName>
        <ecNumber evidence="3 11">6.3.2.2</ecNumber>
    </recommendedName>
    <alternativeName>
        <fullName evidence="10 11">Gamma-ECS</fullName>
    </alternativeName>
    <alternativeName>
        <fullName evidence="9 11">Gamma-glutamylcysteine synthetase</fullName>
    </alternativeName>
</protein>
<organism evidence="12 13">
    <name type="scientific">Aphidius gifuensis</name>
    <name type="common">Parasitoid wasp</name>
    <dbReference type="NCBI Taxonomy" id="684658"/>
    <lineage>
        <taxon>Eukaryota</taxon>
        <taxon>Metazoa</taxon>
        <taxon>Ecdysozoa</taxon>
        <taxon>Arthropoda</taxon>
        <taxon>Hexapoda</taxon>
        <taxon>Insecta</taxon>
        <taxon>Pterygota</taxon>
        <taxon>Neoptera</taxon>
        <taxon>Endopterygota</taxon>
        <taxon>Hymenoptera</taxon>
        <taxon>Apocrita</taxon>
        <taxon>Ichneumonoidea</taxon>
        <taxon>Braconidae</taxon>
        <taxon>Aphidiinae</taxon>
        <taxon>Aphidius</taxon>
    </lineage>
</organism>
<dbReference type="FunFam" id="3.30.590.50:FF:000002">
    <property type="entry name" value="Glutamate--cysteine ligase catalytic subunit"/>
    <property type="match status" value="1"/>
</dbReference>
<evidence type="ECO:0000256" key="8">
    <source>
        <dbReference type="ARBA" id="ARBA00022840"/>
    </source>
</evidence>
<comment type="similarity">
    <text evidence="2 11">Belongs to the glutamate--cysteine ligase type 3 family.</text>
</comment>
<dbReference type="SUPFAM" id="SSF55931">
    <property type="entry name" value="Glutamine synthetase/guanido kinase"/>
    <property type="match status" value="1"/>
</dbReference>
<dbReference type="Gene3D" id="3.30.590.50">
    <property type="match status" value="2"/>
</dbReference>
<keyword evidence="13" id="KW-1185">Reference proteome</keyword>
<evidence type="ECO:0000256" key="4">
    <source>
        <dbReference type="ARBA" id="ARBA00014618"/>
    </source>
</evidence>
<dbReference type="GO" id="GO:0017109">
    <property type="term" value="C:glutamate-cysteine ligase complex"/>
    <property type="evidence" value="ECO:0007669"/>
    <property type="project" value="TreeGrafter"/>
</dbReference>
<keyword evidence="8 11" id="KW-0067">ATP-binding</keyword>
<dbReference type="GO" id="GO:0004357">
    <property type="term" value="F:glutamate-cysteine ligase activity"/>
    <property type="evidence" value="ECO:0007669"/>
    <property type="project" value="UniProtKB-UniRule"/>
</dbReference>
<evidence type="ECO:0000256" key="7">
    <source>
        <dbReference type="ARBA" id="ARBA00022741"/>
    </source>
</evidence>
<dbReference type="InterPro" id="IPR014746">
    <property type="entry name" value="Gln_synth/guanido_kin_cat_dom"/>
</dbReference>
<evidence type="ECO:0000256" key="6">
    <source>
        <dbReference type="ARBA" id="ARBA00022684"/>
    </source>
</evidence>
<dbReference type="Pfam" id="PF03074">
    <property type="entry name" value="GCS"/>
    <property type="match status" value="1"/>
</dbReference>
<comment type="caution">
    <text evidence="12">The sequence shown here is derived from an EMBL/GenBank/DDBJ whole genome shotgun (WGS) entry which is preliminary data.</text>
</comment>
<reference evidence="12 13" key="1">
    <citation type="submission" date="2020-08" db="EMBL/GenBank/DDBJ databases">
        <title>Aphidius gifuensis genome sequencing and assembly.</title>
        <authorList>
            <person name="Du Z."/>
        </authorList>
    </citation>
    <scope>NUCLEOTIDE SEQUENCE [LARGE SCALE GENOMIC DNA]</scope>
    <source>
        <strain evidence="12">YNYX2018</strain>
        <tissue evidence="12">Adults</tissue>
    </source>
</reference>
<comment type="catalytic activity">
    <reaction evidence="11">
        <text>L-cysteine + L-glutamate + ATP = gamma-L-glutamyl-L-cysteine + ADP + phosphate + H(+)</text>
        <dbReference type="Rhea" id="RHEA:13285"/>
        <dbReference type="ChEBI" id="CHEBI:15378"/>
        <dbReference type="ChEBI" id="CHEBI:29985"/>
        <dbReference type="ChEBI" id="CHEBI:30616"/>
        <dbReference type="ChEBI" id="CHEBI:35235"/>
        <dbReference type="ChEBI" id="CHEBI:43474"/>
        <dbReference type="ChEBI" id="CHEBI:58173"/>
        <dbReference type="ChEBI" id="CHEBI:456216"/>
        <dbReference type="EC" id="6.3.2.2"/>
    </reaction>
</comment>
<dbReference type="Proteomes" id="UP000639338">
    <property type="component" value="Unassembled WGS sequence"/>
</dbReference>
<gene>
    <name evidence="12" type="ORF">HCN44_000997</name>
</gene>
<dbReference type="UniPathway" id="UPA00142">
    <property type="reaction ID" value="UER00209"/>
</dbReference>
<evidence type="ECO:0000256" key="5">
    <source>
        <dbReference type="ARBA" id="ARBA00022598"/>
    </source>
</evidence>
<dbReference type="PANTHER" id="PTHR11164:SF0">
    <property type="entry name" value="GLUTAMATE--CYSTEINE LIGASE CATALYTIC SUBUNIT"/>
    <property type="match status" value="1"/>
</dbReference>
<dbReference type="FunFam" id="1.10.8.960:FF:000001">
    <property type="entry name" value="Glutamate--cysteine ligase catalytic subunit"/>
    <property type="match status" value="1"/>
</dbReference>
<keyword evidence="6 11" id="KW-0317">Glutathione biosynthesis</keyword>
<dbReference type="InterPro" id="IPR004308">
    <property type="entry name" value="GCS"/>
</dbReference>
<proteinExistence type="inferred from homology"/>
<evidence type="ECO:0000256" key="9">
    <source>
        <dbReference type="ARBA" id="ARBA00030585"/>
    </source>
</evidence>
<dbReference type="EC" id="6.3.2.2" evidence="3 11"/>
<dbReference type="GO" id="GO:0005524">
    <property type="term" value="F:ATP binding"/>
    <property type="evidence" value="ECO:0007669"/>
    <property type="project" value="UniProtKB-UniRule"/>
</dbReference>
<evidence type="ECO:0000256" key="11">
    <source>
        <dbReference type="RuleBase" id="RU367135"/>
    </source>
</evidence>
<evidence type="ECO:0000256" key="1">
    <source>
        <dbReference type="ARBA" id="ARBA00005006"/>
    </source>
</evidence>
<sequence length="621" mass="71911">MGLLTDGSALSWEETKHYADYVRKHGIIQFINIFNKYKDRQGDPFKWGDEVEFLIVKFNDKDKTAKLCLKGDELLKVLNEKEENDPTGVESLWRPEYASFMIEGTPGKPYDGFFDGLNKIEINMNNRRQEIMKLLEPGEVVMTLTNFPRLGCPNFTEPPTYPTPNVGITKSLFLSDETIANNTRYQTVARNFVDRRGEKVISNIPIYRDVNVARPFKENLSIYGDDGTSEKLTKENHIYMDSIGFGFSCCCLQQTMQAYDLKEAKFIYDQLAPMCGIMLSLTAASPFYRGYMSNVDTRWNILNDIADCRTKEERGITPLKENKFLINKTRYNSISSYLSEQADKYNDIPLTYDDNIFNQLLKNGIDCLLAKHIAYLFIRDPLFLFSEKLNLNDEIATDHFENIQSTNWQTMRFKPPPGNSSSSIGWRVEFRPCELQITDFENAAISCFIILLSRVILAYNLNLLIPISKLDDNMTRAAKRDSIRVEKFWFRKNIMREEEGNDIVDEYAEFTVNEIINGKEGVFIGLMPLIYSYLGNIDIDTETYCKLKKYLEFIQRKASGEIITTASWLRKFVMTHPDYKNDSVISDRINYDLLKKIHDIQTNVDPCPELLGTWRMSKKKL</sequence>
<evidence type="ECO:0000313" key="12">
    <source>
        <dbReference type="EMBL" id="KAF7988424.1"/>
    </source>
</evidence>
<dbReference type="GO" id="GO:0006750">
    <property type="term" value="P:glutathione biosynthetic process"/>
    <property type="evidence" value="ECO:0007669"/>
    <property type="project" value="UniProtKB-UniRule"/>
</dbReference>
<dbReference type="AlphaFoldDB" id="A0A835CL62"/>
<evidence type="ECO:0000313" key="13">
    <source>
        <dbReference type="Proteomes" id="UP000639338"/>
    </source>
</evidence>
<dbReference type="PANTHER" id="PTHR11164">
    <property type="entry name" value="GLUTAMATE CYSTEINE LIGASE"/>
    <property type="match status" value="1"/>
</dbReference>
<dbReference type="EMBL" id="JACMRX010000005">
    <property type="protein sequence ID" value="KAF7988424.1"/>
    <property type="molecule type" value="Genomic_DNA"/>
</dbReference>
<comment type="pathway">
    <text evidence="1 11">Sulfur metabolism; glutathione biosynthesis; glutathione from L-cysteine and L-glutamate: step 1/2.</text>
</comment>